<dbReference type="InterPro" id="IPR016477">
    <property type="entry name" value="Fructo-/Ketosamine-3-kinase"/>
</dbReference>
<organism evidence="2 3">
    <name type="scientific">Secundilactobacillus kimchicus JCM 15530</name>
    <dbReference type="NCBI Taxonomy" id="1302272"/>
    <lineage>
        <taxon>Bacteria</taxon>
        <taxon>Bacillati</taxon>
        <taxon>Bacillota</taxon>
        <taxon>Bacilli</taxon>
        <taxon>Lactobacillales</taxon>
        <taxon>Lactobacillaceae</taxon>
        <taxon>Secundilactobacillus</taxon>
    </lineage>
</organism>
<evidence type="ECO:0000313" key="3">
    <source>
        <dbReference type="Proteomes" id="UP000050911"/>
    </source>
</evidence>
<dbReference type="Gene3D" id="3.90.1200.10">
    <property type="match status" value="1"/>
</dbReference>
<accession>A0A0R1HSF9</accession>
<keyword evidence="1" id="KW-0808">Transferase</keyword>
<dbReference type="SUPFAM" id="SSF56112">
    <property type="entry name" value="Protein kinase-like (PK-like)"/>
    <property type="match status" value="1"/>
</dbReference>
<dbReference type="PATRIC" id="fig|1302272.5.peg.338"/>
<dbReference type="PIRSF" id="PIRSF006221">
    <property type="entry name" value="Ketosamine-3-kinase"/>
    <property type="match status" value="1"/>
</dbReference>
<evidence type="ECO:0000313" key="2">
    <source>
        <dbReference type="EMBL" id="KRK49416.1"/>
    </source>
</evidence>
<keyword evidence="3" id="KW-1185">Reference proteome</keyword>
<dbReference type="Proteomes" id="UP000050911">
    <property type="component" value="Unassembled WGS sequence"/>
</dbReference>
<evidence type="ECO:0000256" key="1">
    <source>
        <dbReference type="PIRNR" id="PIRNR006221"/>
    </source>
</evidence>
<sequence>MFMLSDEFLAQLPLSGISAVQPVSGGDINQAFRVVTRDGPYFLLVQPDTPQSFYAHEVEGLNLIGQVARVPQVIATGDIAGDAYLILEWLDSGQGQQADLGRLVATMHAVHNDQFGFDHDVLTGKLPKYNTWQTNWGDFFVNQRLNVLAKRASQSGLWSASRQQHLDQLTKKILAYYQDHPSVPSLLHGDLWAGNYMFTKTGEPALIDPDVFYGDREFDIAVTTVFGGFSRDFYTAYQQQYPLPAGYEDRLPWYQLYYLMAHLNLFGESYGGAVDRILMAN</sequence>
<dbReference type="GO" id="GO:0016301">
    <property type="term" value="F:kinase activity"/>
    <property type="evidence" value="ECO:0007669"/>
    <property type="project" value="UniProtKB-UniRule"/>
</dbReference>
<evidence type="ECO:0008006" key="4">
    <source>
        <dbReference type="Google" id="ProtNLM"/>
    </source>
</evidence>
<comment type="similarity">
    <text evidence="1">Belongs to the fructosamine kinase family.</text>
</comment>
<dbReference type="Gene3D" id="3.30.200.20">
    <property type="entry name" value="Phosphorylase Kinase, domain 1"/>
    <property type="match status" value="1"/>
</dbReference>
<dbReference type="PANTHER" id="PTHR12149:SF8">
    <property type="entry name" value="PROTEIN-RIBULOSAMINE 3-KINASE"/>
    <property type="match status" value="1"/>
</dbReference>
<keyword evidence="1" id="KW-0418">Kinase</keyword>
<dbReference type="EMBL" id="AZCX01000001">
    <property type="protein sequence ID" value="KRK49416.1"/>
    <property type="molecule type" value="Genomic_DNA"/>
</dbReference>
<comment type="caution">
    <text evidence="2">The sequence shown here is derived from an EMBL/GenBank/DDBJ whole genome shotgun (WGS) entry which is preliminary data.</text>
</comment>
<name>A0A0R1HSF9_9LACO</name>
<gene>
    <name evidence="2" type="ORF">FC96_GL000341</name>
</gene>
<dbReference type="InterPro" id="IPR011009">
    <property type="entry name" value="Kinase-like_dom_sf"/>
</dbReference>
<dbReference type="Pfam" id="PF03881">
    <property type="entry name" value="Fructosamin_kin"/>
    <property type="match status" value="1"/>
</dbReference>
<proteinExistence type="inferred from homology"/>
<dbReference type="PANTHER" id="PTHR12149">
    <property type="entry name" value="FRUCTOSAMINE 3 KINASE-RELATED PROTEIN"/>
    <property type="match status" value="1"/>
</dbReference>
<dbReference type="AlphaFoldDB" id="A0A0R1HSF9"/>
<reference evidence="2 3" key="1">
    <citation type="journal article" date="2015" name="Genome Announc.">
        <title>Expanding the biotechnology potential of lactobacilli through comparative genomics of 213 strains and associated genera.</title>
        <authorList>
            <person name="Sun Z."/>
            <person name="Harris H.M."/>
            <person name="McCann A."/>
            <person name="Guo C."/>
            <person name="Argimon S."/>
            <person name="Zhang W."/>
            <person name="Yang X."/>
            <person name="Jeffery I.B."/>
            <person name="Cooney J.C."/>
            <person name="Kagawa T.F."/>
            <person name="Liu W."/>
            <person name="Song Y."/>
            <person name="Salvetti E."/>
            <person name="Wrobel A."/>
            <person name="Rasinkangas P."/>
            <person name="Parkhill J."/>
            <person name="Rea M.C."/>
            <person name="O'Sullivan O."/>
            <person name="Ritari J."/>
            <person name="Douillard F.P."/>
            <person name="Paul Ross R."/>
            <person name="Yang R."/>
            <person name="Briner A.E."/>
            <person name="Felis G.E."/>
            <person name="de Vos W.M."/>
            <person name="Barrangou R."/>
            <person name="Klaenhammer T.R."/>
            <person name="Caufield P.W."/>
            <person name="Cui Y."/>
            <person name="Zhang H."/>
            <person name="O'Toole P.W."/>
        </authorList>
    </citation>
    <scope>NUCLEOTIDE SEQUENCE [LARGE SCALE GENOMIC DNA]</scope>
    <source>
        <strain evidence="2 3">JCM 15530</strain>
    </source>
</reference>
<protein>
    <recommendedName>
        <fullName evidence="4">Fructosamine-3-kinase</fullName>
    </recommendedName>
</protein>
<dbReference type="STRING" id="1302272.FC96_GL000341"/>